<name>A0A840NJ41_9PSEU</name>
<organism evidence="2 3">
    <name type="scientific">Saccharopolyspora gloriosae</name>
    <dbReference type="NCBI Taxonomy" id="455344"/>
    <lineage>
        <taxon>Bacteria</taxon>
        <taxon>Bacillati</taxon>
        <taxon>Actinomycetota</taxon>
        <taxon>Actinomycetes</taxon>
        <taxon>Pseudonocardiales</taxon>
        <taxon>Pseudonocardiaceae</taxon>
        <taxon>Saccharopolyspora</taxon>
    </lineage>
</organism>
<keyword evidence="1" id="KW-0472">Membrane</keyword>
<proteinExistence type="predicted"/>
<accession>A0A840NJ41</accession>
<feature type="transmembrane region" description="Helical" evidence="1">
    <location>
        <begin position="17"/>
        <end position="36"/>
    </location>
</feature>
<dbReference type="Proteomes" id="UP000580474">
    <property type="component" value="Unassembled WGS sequence"/>
</dbReference>
<evidence type="ECO:0000256" key="1">
    <source>
        <dbReference type="SAM" id="Phobius"/>
    </source>
</evidence>
<gene>
    <name evidence="2" type="ORF">BJ969_003143</name>
</gene>
<keyword evidence="1" id="KW-0812">Transmembrane</keyword>
<keyword evidence="3" id="KW-1185">Reference proteome</keyword>
<dbReference type="AlphaFoldDB" id="A0A840NJ41"/>
<protein>
    <submittedName>
        <fullName evidence="2">Uncharacterized protein</fullName>
    </submittedName>
</protein>
<evidence type="ECO:0000313" key="3">
    <source>
        <dbReference type="Proteomes" id="UP000580474"/>
    </source>
</evidence>
<sequence length="38" mass="4363">MFRHGCCCEEWHKTMRIVVYVIASLVHGLVLVSTALPY</sequence>
<dbReference type="EMBL" id="JACHIV010000001">
    <property type="protein sequence ID" value="MBB5070055.1"/>
    <property type="molecule type" value="Genomic_DNA"/>
</dbReference>
<keyword evidence="1" id="KW-1133">Transmembrane helix</keyword>
<evidence type="ECO:0000313" key="2">
    <source>
        <dbReference type="EMBL" id="MBB5070055.1"/>
    </source>
</evidence>
<reference evidence="2 3" key="1">
    <citation type="submission" date="2020-08" db="EMBL/GenBank/DDBJ databases">
        <title>Sequencing the genomes of 1000 actinobacteria strains.</title>
        <authorList>
            <person name="Klenk H.-P."/>
        </authorList>
    </citation>
    <scope>NUCLEOTIDE SEQUENCE [LARGE SCALE GENOMIC DNA]</scope>
    <source>
        <strain evidence="2 3">DSM 45582</strain>
    </source>
</reference>
<comment type="caution">
    <text evidence="2">The sequence shown here is derived from an EMBL/GenBank/DDBJ whole genome shotgun (WGS) entry which is preliminary data.</text>
</comment>